<dbReference type="EMBL" id="CM055737">
    <property type="protein sequence ID" value="KAJ8005812.1"/>
    <property type="molecule type" value="Genomic_DNA"/>
</dbReference>
<evidence type="ECO:0000313" key="1">
    <source>
        <dbReference type="EMBL" id="KAJ8005812.1"/>
    </source>
</evidence>
<dbReference type="Proteomes" id="UP001157502">
    <property type="component" value="Chromosome 10"/>
</dbReference>
<sequence length="114" mass="13388">MCLHEAEQISERWTCVWVSTANCEPRNQRGQDSPLWLNFRQHVPEYQKRPMRTGQRNERQAFSPGIRTTRLTREQRQQRRSSEALEKTKRQLDPSITPRPTPLTSPTSLLTSSI</sequence>
<comment type="caution">
    <text evidence="1">The sequence shown here is derived from an EMBL/GenBank/DDBJ whole genome shotgun (WGS) entry which is preliminary data.</text>
</comment>
<reference evidence="1" key="1">
    <citation type="submission" date="2021-05" db="EMBL/GenBank/DDBJ databases">
        <authorList>
            <person name="Pan Q."/>
            <person name="Jouanno E."/>
            <person name="Zahm M."/>
            <person name="Klopp C."/>
            <person name="Cabau C."/>
            <person name="Louis A."/>
            <person name="Berthelot C."/>
            <person name="Parey E."/>
            <person name="Roest Crollius H."/>
            <person name="Montfort J."/>
            <person name="Robinson-Rechavi M."/>
            <person name="Bouchez O."/>
            <person name="Lampietro C."/>
            <person name="Lopez Roques C."/>
            <person name="Donnadieu C."/>
            <person name="Postlethwait J."/>
            <person name="Bobe J."/>
            <person name="Dillon D."/>
            <person name="Chandos A."/>
            <person name="von Hippel F."/>
            <person name="Guiguen Y."/>
        </authorList>
    </citation>
    <scope>NUCLEOTIDE SEQUENCE</scope>
    <source>
        <strain evidence="1">YG-Jan2019</strain>
    </source>
</reference>
<gene>
    <name evidence="1" type="ORF">DPEC_G00121760</name>
</gene>
<name>A0ACC2GQI4_DALPE</name>
<proteinExistence type="predicted"/>
<keyword evidence="2" id="KW-1185">Reference proteome</keyword>
<accession>A0ACC2GQI4</accession>
<protein>
    <submittedName>
        <fullName evidence="1">Uncharacterized protein</fullName>
    </submittedName>
</protein>
<organism evidence="1 2">
    <name type="scientific">Dallia pectoralis</name>
    <name type="common">Alaska blackfish</name>
    <dbReference type="NCBI Taxonomy" id="75939"/>
    <lineage>
        <taxon>Eukaryota</taxon>
        <taxon>Metazoa</taxon>
        <taxon>Chordata</taxon>
        <taxon>Craniata</taxon>
        <taxon>Vertebrata</taxon>
        <taxon>Euteleostomi</taxon>
        <taxon>Actinopterygii</taxon>
        <taxon>Neopterygii</taxon>
        <taxon>Teleostei</taxon>
        <taxon>Protacanthopterygii</taxon>
        <taxon>Esociformes</taxon>
        <taxon>Umbridae</taxon>
        <taxon>Dallia</taxon>
    </lineage>
</organism>
<evidence type="ECO:0000313" key="2">
    <source>
        <dbReference type="Proteomes" id="UP001157502"/>
    </source>
</evidence>